<proteinExistence type="predicted"/>
<evidence type="ECO:0000256" key="1">
    <source>
        <dbReference type="SAM" id="MobiDB-lite"/>
    </source>
</evidence>
<organism evidence="2 3">
    <name type="scientific">Streptomyces kanasensis</name>
    <dbReference type="NCBI Taxonomy" id="936756"/>
    <lineage>
        <taxon>Bacteria</taxon>
        <taxon>Bacillati</taxon>
        <taxon>Actinomycetota</taxon>
        <taxon>Actinomycetes</taxon>
        <taxon>Kitasatosporales</taxon>
        <taxon>Streptomycetaceae</taxon>
        <taxon>Streptomyces</taxon>
    </lineage>
</organism>
<dbReference type="AlphaFoldDB" id="A0A117IWS2"/>
<dbReference type="RefSeq" id="WP_058942192.1">
    <property type="nucleotide sequence ID" value="NZ_LNSV01000024.1"/>
</dbReference>
<evidence type="ECO:0000313" key="2">
    <source>
        <dbReference type="EMBL" id="KUH38602.1"/>
    </source>
</evidence>
<sequence>MPAHHARKGSARRRQAETGESYTDAAKALRRERYNRPVFDPWVAPRGKVDDPIPGHDAWLSGPCPEGCPTRERPDYRAYLETLPPKERFPRPAVPRKPYECPGPATCDNGDWEPPSCR</sequence>
<evidence type="ECO:0000313" key="3">
    <source>
        <dbReference type="Proteomes" id="UP000054011"/>
    </source>
</evidence>
<keyword evidence="3" id="KW-1185">Reference proteome</keyword>
<dbReference type="EMBL" id="LNSV01000024">
    <property type="protein sequence ID" value="KUH38602.1"/>
    <property type="molecule type" value="Genomic_DNA"/>
</dbReference>
<reference evidence="2 3" key="1">
    <citation type="submission" date="2015-11" db="EMBL/GenBank/DDBJ databases">
        <title>Genome-wide analysis reveals the secondary metabolome in Streptomyces kanasensis ZX01.</title>
        <authorList>
            <person name="Zhang G."/>
            <person name="Han L."/>
            <person name="Feng J."/>
            <person name="Zhang X."/>
        </authorList>
    </citation>
    <scope>NUCLEOTIDE SEQUENCE [LARGE SCALE GENOMIC DNA]</scope>
    <source>
        <strain evidence="2 3">ZX01</strain>
    </source>
</reference>
<protein>
    <submittedName>
        <fullName evidence="2">Uncharacterized protein</fullName>
    </submittedName>
</protein>
<feature type="region of interest" description="Disordered" evidence="1">
    <location>
        <begin position="1"/>
        <end position="30"/>
    </location>
</feature>
<feature type="region of interest" description="Disordered" evidence="1">
    <location>
        <begin position="86"/>
        <end position="118"/>
    </location>
</feature>
<accession>A0A117IWS2</accession>
<gene>
    <name evidence="2" type="ORF">ATE80_12050</name>
</gene>
<dbReference type="Proteomes" id="UP000054011">
    <property type="component" value="Unassembled WGS sequence"/>
</dbReference>
<comment type="caution">
    <text evidence="2">The sequence shown here is derived from an EMBL/GenBank/DDBJ whole genome shotgun (WGS) entry which is preliminary data.</text>
</comment>
<feature type="compositionally biased region" description="Basic residues" evidence="1">
    <location>
        <begin position="1"/>
        <end position="13"/>
    </location>
</feature>
<name>A0A117IWS2_9ACTN</name>
<dbReference type="OrthoDB" id="9936808at2"/>